<comment type="subcellular location">
    <subcellularLocation>
        <location evidence="2">Cell membrane</location>
        <topology evidence="2">Single-pass type II membrane protein</topology>
    </subcellularLocation>
    <subcellularLocation>
        <location evidence="7">Membrane</location>
        <topology evidence="7">Single-pass type II membrane protein</topology>
    </subcellularLocation>
</comment>
<dbReference type="EMBL" id="FQVU01000001">
    <property type="protein sequence ID" value="SHF52493.1"/>
    <property type="molecule type" value="Genomic_DNA"/>
</dbReference>
<dbReference type="InterPro" id="IPR000223">
    <property type="entry name" value="Pept_S26A_signal_pept_1"/>
</dbReference>
<dbReference type="GO" id="GO:0006465">
    <property type="term" value="P:signal peptide processing"/>
    <property type="evidence" value="ECO:0007669"/>
    <property type="project" value="InterPro"/>
</dbReference>
<evidence type="ECO:0000256" key="4">
    <source>
        <dbReference type="ARBA" id="ARBA00013208"/>
    </source>
</evidence>
<name>A0A1M5CCL6_9ACTN</name>
<dbReference type="GO" id="GO:0004252">
    <property type="term" value="F:serine-type endopeptidase activity"/>
    <property type="evidence" value="ECO:0007669"/>
    <property type="project" value="InterPro"/>
</dbReference>
<dbReference type="GO" id="GO:0009003">
    <property type="term" value="F:signal peptidase activity"/>
    <property type="evidence" value="ECO:0007669"/>
    <property type="project" value="UniProtKB-EC"/>
</dbReference>
<dbReference type="RefSeq" id="WP_200799974.1">
    <property type="nucleotide sequence ID" value="NZ_FQVU01000001.1"/>
</dbReference>
<keyword evidence="7" id="KW-1133">Transmembrane helix</keyword>
<evidence type="ECO:0000256" key="1">
    <source>
        <dbReference type="ARBA" id="ARBA00000677"/>
    </source>
</evidence>
<evidence type="ECO:0000256" key="3">
    <source>
        <dbReference type="ARBA" id="ARBA00009370"/>
    </source>
</evidence>
<accession>A0A1M5CCL6</accession>
<dbReference type="STRING" id="1206085.SAMN05443575_0194"/>
<feature type="compositionally biased region" description="Basic residues" evidence="8">
    <location>
        <begin position="124"/>
        <end position="135"/>
    </location>
</feature>
<keyword evidence="5 7" id="KW-0378">Hydrolase</keyword>
<dbReference type="CDD" id="cd06530">
    <property type="entry name" value="S26_SPase_I"/>
    <property type="match status" value="1"/>
</dbReference>
<dbReference type="Pfam" id="PF10502">
    <property type="entry name" value="Peptidase_S26"/>
    <property type="match status" value="1"/>
</dbReference>
<dbReference type="InterPro" id="IPR036286">
    <property type="entry name" value="LexA/Signal_pep-like_sf"/>
</dbReference>
<evidence type="ECO:0000259" key="9">
    <source>
        <dbReference type="Pfam" id="PF10502"/>
    </source>
</evidence>
<dbReference type="InterPro" id="IPR019758">
    <property type="entry name" value="Pept_S26A_signal_pept_1_CS"/>
</dbReference>
<feature type="transmembrane region" description="Helical" evidence="7">
    <location>
        <begin position="144"/>
        <end position="167"/>
    </location>
</feature>
<dbReference type="AlphaFoldDB" id="A0A1M5CCL6"/>
<evidence type="ECO:0000256" key="5">
    <source>
        <dbReference type="ARBA" id="ARBA00022801"/>
    </source>
</evidence>
<keyword evidence="7" id="KW-0645">Protease</keyword>
<proteinExistence type="inferred from homology"/>
<dbReference type="PRINTS" id="PR00727">
    <property type="entry name" value="LEADERPTASE"/>
</dbReference>
<dbReference type="PROSITE" id="PS00761">
    <property type="entry name" value="SPASE_I_3"/>
    <property type="match status" value="1"/>
</dbReference>
<evidence type="ECO:0000256" key="8">
    <source>
        <dbReference type="SAM" id="MobiDB-lite"/>
    </source>
</evidence>
<evidence type="ECO:0000313" key="10">
    <source>
        <dbReference type="EMBL" id="SHF52493.1"/>
    </source>
</evidence>
<dbReference type="GO" id="GO:0005886">
    <property type="term" value="C:plasma membrane"/>
    <property type="evidence" value="ECO:0007669"/>
    <property type="project" value="UniProtKB-SubCell"/>
</dbReference>
<reference evidence="11" key="1">
    <citation type="submission" date="2016-11" db="EMBL/GenBank/DDBJ databases">
        <authorList>
            <person name="Varghese N."/>
            <person name="Submissions S."/>
        </authorList>
    </citation>
    <scope>NUCLEOTIDE SEQUENCE [LARGE SCALE GENOMIC DNA]</scope>
    <source>
        <strain evidence="11">DSM 45627</strain>
    </source>
</reference>
<gene>
    <name evidence="10" type="ORF">SAMN05443575_0194</name>
</gene>
<keyword evidence="7" id="KW-0472">Membrane</keyword>
<dbReference type="NCBIfam" id="TIGR02227">
    <property type="entry name" value="sigpep_I_bact"/>
    <property type="match status" value="1"/>
</dbReference>
<dbReference type="InterPro" id="IPR019533">
    <property type="entry name" value="Peptidase_S26"/>
</dbReference>
<comment type="similarity">
    <text evidence="3 7">Belongs to the peptidase S26 family.</text>
</comment>
<organism evidence="10 11">
    <name type="scientific">Jatrophihabitans endophyticus</name>
    <dbReference type="NCBI Taxonomy" id="1206085"/>
    <lineage>
        <taxon>Bacteria</taxon>
        <taxon>Bacillati</taxon>
        <taxon>Actinomycetota</taxon>
        <taxon>Actinomycetes</taxon>
        <taxon>Jatrophihabitantales</taxon>
        <taxon>Jatrophihabitantaceae</taxon>
        <taxon>Jatrophihabitans</taxon>
    </lineage>
</organism>
<comment type="catalytic activity">
    <reaction evidence="1 7">
        <text>Cleavage of hydrophobic, N-terminal signal or leader sequences from secreted and periplasmic proteins.</text>
        <dbReference type="EC" id="3.4.21.89"/>
    </reaction>
</comment>
<feature type="domain" description="Peptidase S26" evidence="9">
    <location>
        <begin position="142"/>
        <end position="376"/>
    </location>
</feature>
<dbReference type="Proteomes" id="UP000186132">
    <property type="component" value="Unassembled WGS sequence"/>
</dbReference>
<feature type="active site" evidence="6">
    <location>
        <position position="251"/>
    </location>
</feature>
<evidence type="ECO:0000256" key="6">
    <source>
        <dbReference type="PIRSR" id="PIRSR600223-1"/>
    </source>
</evidence>
<evidence type="ECO:0000256" key="2">
    <source>
        <dbReference type="ARBA" id="ARBA00004401"/>
    </source>
</evidence>
<protein>
    <recommendedName>
        <fullName evidence="4 7">Signal peptidase I</fullName>
        <ecNumber evidence="4 7">3.4.21.89</ecNumber>
    </recommendedName>
</protein>
<keyword evidence="11" id="KW-1185">Reference proteome</keyword>
<evidence type="ECO:0000313" key="11">
    <source>
        <dbReference type="Proteomes" id="UP000186132"/>
    </source>
</evidence>
<feature type="region of interest" description="Disordered" evidence="8">
    <location>
        <begin position="1"/>
        <end position="135"/>
    </location>
</feature>
<feature type="compositionally biased region" description="Polar residues" evidence="8">
    <location>
        <begin position="76"/>
        <end position="97"/>
    </location>
</feature>
<dbReference type="EC" id="3.4.21.89" evidence="4 7"/>
<feature type="active site" evidence="6">
    <location>
        <position position="172"/>
    </location>
</feature>
<dbReference type="PANTHER" id="PTHR43390:SF1">
    <property type="entry name" value="CHLOROPLAST PROCESSING PEPTIDASE"/>
    <property type="match status" value="1"/>
</dbReference>
<feature type="compositionally biased region" description="Basic and acidic residues" evidence="8">
    <location>
        <begin position="1"/>
        <end position="12"/>
    </location>
</feature>
<keyword evidence="7" id="KW-0812">Transmembrane</keyword>
<dbReference type="SUPFAM" id="SSF51306">
    <property type="entry name" value="LexA/Signal peptidase"/>
    <property type="match status" value="1"/>
</dbReference>
<evidence type="ECO:0000256" key="7">
    <source>
        <dbReference type="RuleBase" id="RU362042"/>
    </source>
</evidence>
<feature type="compositionally biased region" description="Low complexity" evidence="8">
    <location>
        <begin position="29"/>
        <end position="73"/>
    </location>
</feature>
<dbReference type="Gene3D" id="2.10.109.10">
    <property type="entry name" value="Umud Fragment, subunit A"/>
    <property type="match status" value="1"/>
</dbReference>
<sequence>MTDEPEGGRDDAAGSADPASRPDDGTRSGAHAAGAAGETAAPAEGADTVESAASTHDAAADDALTPDASTPDASTPDASTPDASTPDASTPDASTPDASHDAAAEDGAVVGDAAADEHGGESRWRRRRREKAAKPRRKAPWWELPLLVAVAIGIAILVKSFVVQPFYIPSDSMEKTLHGCPGCSGDRILVNKPIYSVIRDPEPGDIVVFDAPDGWERETTSSPPGNPVVRVVRGFGQLIGFVPPDGEVLVKRVIAVGGQTVKGVQVPTTAAERSRTGMKVKTAVMVSDKGPGGPFRTLDEPYTYRAEGDGDDRAFPAVTVPKGRLWVMGDHRTDSADSRYHCAAGGEDVTETTECNAVTSTVPVDKVIGKAFVIAWPPSRWGTLGTPSTFESASAAAGPELPAAASLAVVAPVLVVRRRRRRDR</sequence>
<dbReference type="PANTHER" id="PTHR43390">
    <property type="entry name" value="SIGNAL PEPTIDASE I"/>
    <property type="match status" value="1"/>
</dbReference>